<evidence type="ECO:0000256" key="1">
    <source>
        <dbReference type="ARBA" id="ARBA00004141"/>
    </source>
</evidence>
<evidence type="ECO:0000259" key="8">
    <source>
        <dbReference type="Pfam" id="PF01694"/>
    </source>
</evidence>
<evidence type="ECO:0000313" key="10">
    <source>
        <dbReference type="Proteomes" id="UP001596392"/>
    </source>
</evidence>
<sequence>MTSPAPQGGLPPVPSCYRHPGRETYLKCSRCERPICPDCMIPASVGHHCPECVAEGRRTQRPALTHFGGSQVGMHGYVTKALIGLNLAVFVVGILMAGMGAVFSGGLFTDVTAIQWLGGVLGPTVTVAPDGPYIGAHPTFGTVYTGVDDGAYYRLFTAMFIHYGLLHLVLNMWALWVLGRPLEAALGPVRFAAAYLICGIGGNVAGYVFGGGGVGAGASTAIYGLFAIYFFVLKRLGRDASAIIPVIVVNVAISFTVPGIGIAGHLGGLATGAIVGAGLAYAPRDNRTLVQTAVLVLTFLGLTGVAVALSLTR</sequence>
<feature type="transmembrane region" description="Helical" evidence="7">
    <location>
        <begin position="240"/>
        <end position="257"/>
    </location>
</feature>
<comment type="subcellular location">
    <subcellularLocation>
        <location evidence="1">Membrane</location>
        <topology evidence="1">Multi-pass membrane protein</topology>
    </subcellularLocation>
</comment>
<dbReference type="GO" id="GO:0008233">
    <property type="term" value="F:peptidase activity"/>
    <property type="evidence" value="ECO:0007669"/>
    <property type="project" value="UniProtKB-KW"/>
</dbReference>
<dbReference type="EMBL" id="JBHTAC010000012">
    <property type="protein sequence ID" value="MFC7243717.1"/>
    <property type="molecule type" value="Genomic_DNA"/>
</dbReference>
<feature type="transmembrane region" description="Helical" evidence="7">
    <location>
        <begin position="191"/>
        <end position="209"/>
    </location>
</feature>
<proteinExistence type="inferred from homology"/>
<evidence type="ECO:0000256" key="2">
    <source>
        <dbReference type="ARBA" id="ARBA00009045"/>
    </source>
</evidence>
<feature type="transmembrane region" description="Helical" evidence="7">
    <location>
        <begin position="160"/>
        <end position="179"/>
    </location>
</feature>
<keyword evidence="5 7" id="KW-1133">Transmembrane helix</keyword>
<organism evidence="9 10">
    <name type="scientific">Catellatospora aurea</name>
    <dbReference type="NCBI Taxonomy" id="1337874"/>
    <lineage>
        <taxon>Bacteria</taxon>
        <taxon>Bacillati</taxon>
        <taxon>Actinomycetota</taxon>
        <taxon>Actinomycetes</taxon>
        <taxon>Micromonosporales</taxon>
        <taxon>Micromonosporaceae</taxon>
        <taxon>Catellatospora</taxon>
    </lineage>
</organism>
<feature type="domain" description="Peptidase S54 rhomboid" evidence="8">
    <location>
        <begin position="150"/>
        <end position="279"/>
    </location>
</feature>
<keyword evidence="6 7" id="KW-0472">Membrane</keyword>
<dbReference type="Pfam" id="PF01694">
    <property type="entry name" value="Rhomboid"/>
    <property type="match status" value="1"/>
</dbReference>
<dbReference type="SUPFAM" id="SSF144091">
    <property type="entry name" value="Rhomboid-like"/>
    <property type="match status" value="1"/>
</dbReference>
<evidence type="ECO:0000256" key="3">
    <source>
        <dbReference type="ARBA" id="ARBA00022692"/>
    </source>
</evidence>
<comment type="caution">
    <text evidence="9">The sequence shown here is derived from an EMBL/GenBank/DDBJ whole genome shotgun (WGS) entry which is preliminary data.</text>
</comment>
<evidence type="ECO:0000256" key="7">
    <source>
        <dbReference type="SAM" id="Phobius"/>
    </source>
</evidence>
<feature type="transmembrane region" description="Helical" evidence="7">
    <location>
        <begin position="289"/>
        <end position="311"/>
    </location>
</feature>
<dbReference type="PANTHER" id="PTHR43731">
    <property type="entry name" value="RHOMBOID PROTEASE"/>
    <property type="match status" value="1"/>
</dbReference>
<reference evidence="10" key="1">
    <citation type="journal article" date="2019" name="Int. J. Syst. Evol. Microbiol.">
        <title>The Global Catalogue of Microorganisms (GCM) 10K type strain sequencing project: providing services to taxonomists for standard genome sequencing and annotation.</title>
        <authorList>
            <consortium name="The Broad Institute Genomics Platform"/>
            <consortium name="The Broad Institute Genome Sequencing Center for Infectious Disease"/>
            <person name="Wu L."/>
            <person name="Ma J."/>
        </authorList>
    </citation>
    <scope>NUCLEOTIDE SEQUENCE [LARGE SCALE GENOMIC DNA]</scope>
    <source>
        <strain evidence="10">CGMCC 1.9106</strain>
    </source>
</reference>
<comment type="similarity">
    <text evidence="2">Belongs to the peptidase S54 family.</text>
</comment>
<dbReference type="InterPro" id="IPR050925">
    <property type="entry name" value="Rhomboid_protease_S54"/>
</dbReference>
<evidence type="ECO:0000256" key="6">
    <source>
        <dbReference type="ARBA" id="ARBA00023136"/>
    </source>
</evidence>
<dbReference type="InterPro" id="IPR022764">
    <property type="entry name" value="Peptidase_S54_rhomboid_dom"/>
</dbReference>
<feature type="transmembrane region" description="Helical" evidence="7">
    <location>
        <begin position="215"/>
        <end position="233"/>
    </location>
</feature>
<dbReference type="GO" id="GO:0006508">
    <property type="term" value="P:proteolysis"/>
    <property type="evidence" value="ECO:0007669"/>
    <property type="project" value="UniProtKB-KW"/>
</dbReference>
<keyword evidence="3 7" id="KW-0812">Transmembrane</keyword>
<evidence type="ECO:0000256" key="4">
    <source>
        <dbReference type="ARBA" id="ARBA00022801"/>
    </source>
</evidence>
<name>A0ABW2GV13_9ACTN</name>
<dbReference type="InterPro" id="IPR035952">
    <property type="entry name" value="Rhomboid-like_sf"/>
</dbReference>
<keyword evidence="4" id="KW-0378">Hydrolase</keyword>
<keyword evidence="9" id="KW-0645">Protease</keyword>
<evidence type="ECO:0000313" key="9">
    <source>
        <dbReference type="EMBL" id="MFC7243717.1"/>
    </source>
</evidence>
<dbReference type="Proteomes" id="UP001596392">
    <property type="component" value="Unassembled WGS sequence"/>
</dbReference>
<keyword evidence="10" id="KW-1185">Reference proteome</keyword>
<dbReference type="SUPFAM" id="SSF57845">
    <property type="entry name" value="B-box zinc-binding domain"/>
    <property type="match status" value="1"/>
</dbReference>
<evidence type="ECO:0000256" key="5">
    <source>
        <dbReference type="ARBA" id="ARBA00022989"/>
    </source>
</evidence>
<gene>
    <name evidence="9" type="ORF">ACFQO7_14680</name>
</gene>
<accession>A0ABW2GV13</accession>
<dbReference type="PANTHER" id="PTHR43731:SF14">
    <property type="entry name" value="PRESENILIN-ASSOCIATED RHOMBOID-LIKE PROTEIN, MITOCHONDRIAL"/>
    <property type="match status" value="1"/>
</dbReference>
<dbReference type="Gene3D" id="1.20.1540.10">
    <property type="entry name" value="Rhomboid-like"/>
    <property type="match status" value="1"/>
</dbReference>
<dbReference type="RefSeq" id="WP_376806844.1">
    <property type="nucleotide sequence ID" value="NZ_JBHTAC010000012.1"/>
</dbReference>
<feature type="transmembrane region" description="Helical" evidence="7">
    <location>
        <begin position="81"/>
        <end position="103"/>
    </location>
</feature>
<protein>
    <submittedName>
        <fullName evidence="9">Rhomboid family intramembrane serine protease</fullName>
    </submittedName>
</protein>